<keyword evidence="4 6" id="KW-0143">Chaperone</keyword>
<dbReference type="InterPro" id="IPR016154">
    <property type="entry name" value="Heat_shock_Hsp33_C"/>
</dbReference>
<dbReference type="KEGG" id="pbb:AKN87_10690"/>
<sequence length="297" mass="33561">MHDKDFTQRFLFEDADVRGELAQLDQTYQQVLQRHAYPPAVAVLLGELLAAAALLVGTLKFDGLLTLQARSEGPLSLLMVECSSEREMRAIARYDQAQLGAEQGFKQLMPNGIMAMTIEPKDGQRYQGLVAFEGETLADSLNAYFANSEQLGSHFWLAADGQQARGFLLQQLPVDRVPEADQRQQHWEHVLTLAQTLTKDELFALDNATILHRLYHEENILLFDPATVCFNCSCSRERSIHALVSLGREDVEALLKEKQDLIEIDCQFCNERYLFDGKDVAQIFEQAEQSDQSQTVH</sequence>
<dbReference type="NCBIfam" id="NF001033">
    <property type="entry name" value="PRK00114.1"/>
    <property type="match status" value="1"/>
</dbReference>
<comment type="caution">
    <text evidence="8">The sequence shown here is derived from an EMBL/GenBank/DDBJ whole genome shotgun (WGS) entry which is preliminary data.</text>
</comment>
<dbReference type="Proteomes" id="UP001173465">
    <property type="component" value="Unassembled WGS sequence"/>
</dbReference>
<dbReference type="InterPro" id="IPR016153">
    <property type="entry name" value="Heat_shock_Hsp33_N"/>
</dbReference>
<evidence type="ECO:0000256" key="3">
    <source>
        <dbReference type="ARBA" id="ARBA00023157"/>
    </source>
</evidence>
<dbReference type="PIRSF" id="PIRSF005261">
    <property type="entry name" value="Heat_shock_Hsp33"/>
    <property type="match status" value="1"/>
</dbReference>
<dbReference type="HAMAP" id="MF_00117">
    <property type="entry name" value="HslO"/>
    <property type="match status" value="1"/>
</dbReference>
<dbReference type="RefSeq" id="WP_053103411.1">
    <property type="nucleotide sequence ID" value="NZ_CP012358.1"/>
</dbReference>
<dbReference type="EMBL" id="JACANB010000001">
    <property type="protein sequence ID" value="MDM1695486.1"/>
    <property type="molecule type" value="Genomic_DNA"/>
</dbReference>
<keyword evidence="3 6" id="KW-1015">Disulfide bond</keyword>
<organism evidence="8 9">
    <name type="scientific">Thiopseudomonas alkaliphila</name>
    <dbReference type="NCBI Taxonomy" id="1697053"/>
    <lineage>
        <taxon>Bacteria</taxon>
        <taxon>Pseudomonadati</taxon>
        <taxon>Pseudomonadota</taxon>
        <taxon>Gammaproteobacteria</taxon>
        <taxon>Pseudomonadales</taxon>
        <taxon>Pseudomonadaceae</taxon>
        <taxon>Thiopseudomonas</taxon>
    </lineage>
</organism>
<evidence type="ECO:0000256" key="5">
    <source>
        <dbReference type="ARBA" id="ARBA00023284"/>
    </source>
</evidence>
<dbReference type="GO" id="GO:0042026">
    <property type="term" value="P:protein refolding"/>
    <property type="evidence" value="ECO:0007669"/>
    <property type="project" value="TreeGrafter"/>
</dbReference>
<keyword evidence="1 6" id="KW-0963">Cytoplasm</keyword>
<evidence type="ECO:0000313" key="9">
    <source>
        <dbReference type="Proteomes" id="UP001173465"/>
    </source>
</evidence>
<dbReference type="InterPro" id="IPR023212">
    <property type="entry name" value="Hsp33_helix_hairpin_bin_dom_sf"/>
</dbReference>
<feature type="disulfide bond" description="Redox-active" evidence="6">
    <location>
        <begin position="232"/>
        <end position="234"/>
    </location>
</feature>
<accession>A0AAW7DRW5</accession>
<name>A0AAW7DRW5_9GAMM</name>
<evidence type="ECO:0000256" key="6">
    <source>
        <dbReference type="HAMAP-Rule" id="MF_00117"/>
    </source>
</evidence>
<dbReference type="PANTHER" id="PTHR30111:SF1">
    <property type="entry name" value="33 KDA CHAPERONIN"/>
    <property type="match status" value="1"/>
</dbReference>
<reference evidence="8" key="1">
    <citation type="submission" date="2020-06" db="EMBL/GenBank/DDBJ databases">
        <authorList>
            <person name="Dong N."/>
        </authorList>
    </citation>
    <scope>NUCLEOTIDE SEQUENCE</scope>
    <source>
        <strain evidence="8">DF46-2-2</strain>
    </source>
</reference>
<dbReference type="SUPFAM" id="SSF64397">
    <property type="entry name" value="Hsp33 domain"/>
    <property type="match status" value="1"/>
</dbReference>
<comment type="function">
    <text evidence="6">Redox regulated molecular chaperone. Protects both thermally unfolding and oxidatively damaged proteins from irreversible aggregation. Plays an important role in the bacterial defense system toward oxidative stress.</text>
</comment>
<gene>
    <name evidence="6 8" type="primary">hslO</name>
    <name evidence="8" type="ORF">HX099_02225</name>
</gene>
<keyword evidence="7" id="KW-0472">Membrane</keyword>
<protein>
    <recommendedName>
        <fullName evidence="6">33 kDa chaperonin</fullName>
    </recommendedName>
    <alternativeName>
        <fullName evidence="6">Heat shock protein 33 homolog</fullName>
        <shortName evidence="6">HSP33</shortName>
    </alternativeName>
</protein>
<evidence type="ECO:0000256" key="4">
    <source>
        <dbReference type="ARBA" id="ARBA00023186"/>
    </source>
</evidence>
<comment type="subcellular location">
    <subcellularLocation>
        <location evidence="6">Cytoplasm</location>
    </subcellularLocation>
</comment>
<keyword evidence="7" id="KW-1133">Transmembrane helix</keyword>
<dbReference type="Gene3D" id="3.55.30.10">
    <property type="entry name" value="Hsp33 domain"/>
    <property type="match status" value="1"/>
</dbReference>
<dbReference type="Pfam" id="PF01430">
    <property type="entry name" value="HSP33"/>
    <property type="match status" value="1"/>
</dbReference>
<dbReference type="GO" id="GO:0005737">
    <property type="term" value="C:cytoplasm"/>
    <property type="evidence" value="ECO:0007669"/>
    <property type="project" value="UniProtKB-SubCell"/>
</dbReference>
<evidence type="ECO:0000256" key="1">
    <source>
        <dbReference type="ARBA" id="ARBA00022490"/>
    </source>
</evidence>
<dbReference type="InterPro" id="IPR000397">
    <property type="entry name" value="Heat_shock_Hsp33"/>
</dbReference>
<dbReference type="AlphaFoldDB" id="A0AAW7DRW5"/>
<proteinExistence type="inferred from homology"/>
<evidence type="ECO:0000256" key="7">
    <source>
        <dbReference type="SAM" id="Phobius"/>
    </source>
</evidence>
<dbReference type="GO" id="GO:0051082">
    <property type="term" value="F:unfolded protein binding"/>
    <property type="evidence" value="ECO:0007669"/>
    <property type="project" value="UniProtKB-UniRule"/>
</dbReference>
<keyword evidence="5 6" id="KW-0676">Redox-active center</keyword>
<dbReference type="CDD" id="cd00498">
    <property type="entry name" value="Hsp33"/>
    <property type="match status" value="1"/>
</dbReference>
<keyword evidence="2 6" id="KW-0862">Zinc</keyword>
<feature type="transmembrane region" description="Helical" evidence="7">
    <location>
        <begin position="40"/>
        <end position="61"/>
    </location>
</feature>
<evidence type="ECO:0000256" key="2">
    <source>
        <dbReference type="ARBA" id="ARBA00022833"/>
    </source>
</evidence>
<dbReference type="Gene3D" id="1.10.287.480">
    <property type="entry name" value="helix hairpin bin"/>
    <property type="match status" value="1"/>
</dbReference>
<dbReference type="SUPFAM" id="SSF118352">
    <property type="entry name" value="HSP33 redox switch-like"/>
    <property type="match status" value="1"/>
</dbReference>
<dbReference type="PANTHER" id="PTHR30111">
    <property type="entry name" value="33 KDA CHAPERONIN"/>
    <property type="match status" value="1"/>
</dbReference>
<dbReference type="Gene3D" id="3.90.1280.10">
    <property type="entry name" value="HSP33 redox switch-like"/>
    <property type="match status" value="1"/>
</dbReference>
<comment type="PTM">
    <text evidence="6">Under oxidizing conditions two disulfide bonds are formed involving the reactive cysteines. Under reducing conditions zinc is bound to the reactive cysteines and the protein is inactive.</text>
</comment>
<reference evidence="8" key="2">
    <citation type="journal article" date="2022" name="Sci. Total Environ.">
        <title>Prevalence, transmission, and molecular epidemiology of tet(X)-positive bacteria among humans, animals, and environmental niches in China: An epidemiological, and genomic-based study.</title>
        <authorList>
            <person name="Dong N."/>
            <person name="Zeng Y."/>
            <person name="Cai C."/>
            <person name="Sun C."/>
            <person name="Lu J."/>
            <person name="Liu C."/>
            <person name="Zhou H."/>
            <person name="Sun Q."/>
            <person name="Shu L."/>
            <person name="Wang H."/>
            <person name="Wang Y."/>
            <person name="Wang S."/>
            <person name="Wu C."/>
            <person name="Chan E.W."/>
            <person name="Chen G."/>
            <person name="Shen Z."/>
            <person name="Chen S."/>
            <person name="Zhang R."/>
        </authorList>
    </citation>
    <scope>NUCLEOTIDE SEQUENCE</scope>
    <source>
        <strain evidence="8">DF46-2-2</strain>
    </source>
</reference>
<evidence type="ECO:0000313" key="8">
    <source>
        <dbReference type="EMBL" id="MDM1695486.1"/>
    </source>
</evidence>
<comment type="similarity">
    <text evidence="6">Belongs to the HSP33 family.</text>
</comment>
<dbReference type="GO" id="GO:0044183">
    <property type="term" value="F:protein folding chaperone"/>
    <property type="evidence" value="ECO:0007669"/>
    <property type="project" value="TreeGrafter"/>
</dbReference>
<feature type="disulfide bond" description="Redox-active" evidence="6">
    <location>
        <begin position="266"/>
        <end position="269"/>
    </location>
</feature>
<dbReference type="GeneID" id="93984741"/>
<keyword evidence="7" id="KW-0812">Transmembrane</keyword>